<reference evidence="10" key="1">
    <citation type="submission" date="2025-08" db="UniProtKB">
        <authorList>
            <consortium name="RefSeq"/>
        </authorList>
    </citation>
    <scope>IDENTIFICATION</scope>
</reference>
<comment type="subcellular location">
    <subcellularLocation>
        <location evidence="1">Secreted</location>
    </subcellularLocation>
</comment>
<keyword evidence="2" id="KW-0964">Secreted</keyword>
<dbReference type="Pfam" id="PF05375">
    <property type="entry name" value="Pacifastin_I"/>
    <property type="match status" value="1"/>
</dbReference>
<dbReference type="InterPro" id="IPR008037">
    <property type="entry name" value="Pacifastin_dom"/>
</dbReference>
<evidence type="ECO:0000256" key="4">
    <source>
        <dbReference type="ARBA" id="ARBA00022900"/>
    </source>
</evidence>
<dbReference type="AlphaFoldDB" id="A0A7E5W7Q0"/>
<dbReference type="GeneID" id="113500156"/>
<accession>A0A7E5W7Q0</accession>
<dbReference type="GO" id="GO:0005576">
    <property type="term" value="C:extracellular region"/>
    <property type="evidence" value="ECO:0007669"/>
    <property type="project" value="UniProtKB-SubCell"/>
</dbReference>
<gene>
    <name evidence="10" type="primary">LOC113500156</name>
</gene>
<feature type="signal peptide" evidence="7">
    <location>
        <begin position="1"/>
        <end position="16"/>
    </location>
</feature>
<dbReference type="Proteomes" id="UP000322000">
    <property type="component" value="Chromosome 13"/>
</dbReference>
<proteinExistence type="inferred from homology"/>
<evidence type="ECO:0000259" key="8">
    <source>
        <dbReference type="Pfam" id="PF05375"/>
    </source>
</evidence>
<keyword evidence="4" id="KW-0722">Serine protease inhibitor</keyword>
<evidence type="ECO:0000256" key="3">
    <source>
        <dbReference type="ARBA" id="ARBA00022690"/>
    </source>
</evidence>
<keyword evidence="5" id="KW-1015">Disulfide bond</keyword>
<protein>
    <submittedName>
        <fullName evidence="10">Uncharacterized protein LOC113500156 isoform X2</fullName>
    </submittedName>
</protein>
<feature type="domain" description="Pacifastin" evidence="8">
    <location>
        <begin position="43"/>
        <end position="68"/>
    </location>
</feature>
<dbReference type="RefSeq" id="XP_026736655.1">
    <property type="nucleotide sequence ID" value="XM_026880854.1"/>
</dbReference>
<organism evidence="9 10">
    <name type="scientific">Trichoplusia ni</name>
    <name type="common">Cabbage looper</name>
    <dbReference type="NCBI Taxonomy" id="7111"/>
    <lineage>
        <taxon>Eukaryota</taxon>
        <taxon>Metazoa</taxon>
        <taxon>Ecdysozoa</taxon>
        <taxon>Arthropoda</taxon>
        <taxon>Hexapoda</taxon>
        <taxon>Insecta</taxon>
        <taxon>Pterygota</taxon>
        <taxon>Neoptera</taxon>
        <taxon>Endopterygota</taxon>
        <taxon>Lepidoptera</taxon>
        <taxon>Glossata</taxon>
        <taxon>Ditrysia</taxon>
        <taxon>Noctuoidea</taxon>
        <taxon>Noctuidae</taxon>
        <taxon>Plusiinae</taxon>
        <taxon>Trichoplusia</taxon>
    </lineage>
</organism>
<keyword evidence="7" id="KW-0732">Signal</keyword>
<evidence type="ECO:0000313" key="10">
    <source>
        <dbReference type="RefSeq" id="XP_026736655.1"/>
    </source>
</evidence>
<feature type="chain" id="PRO_5028866346" evidence="7">
    <location>
        <begin position="17"/>
        <end position="118"/>
    </location>
</feature>
<dbReference type="GO" id="GO:0004867">
    <property type="term" value="F:serine-type endopeptidase inhibitor activity"/>
    <property type="evidence" value="ECO:0007669"/>
    <property type="project" value="UniProtKB-KW"/>
</dbReference>
<comment type="similarity">
    <text evidence="6">Belongs to the protease inhibitor I19 family.</text>
</comment>
<evidence type="ECO:0000256" key="2">
    <source>
        <dbReference type="ARBA" id="ARBA00022525"/>
    </source>
</evidence>
<evidence type="ECO:0000256" key="7">
    <source>
        <dbReference type="SAM" id="SignalP"/>
    </source>
</evidence>
<name>A0A7E5W7Q0_TRINI</name>
<dbReference type="SUPFAM" id="SSF57283">
    <property type="entry name" value="PMP inhibitors"/>
    <property type="match status" value="1"/>
</dbReference>
<keyword evidence="9" id="KW-1185">Reference proteome</keyword>
<evidence type="ECO:0000256" key="5">
    <source>
        <dbReference type="ARBA" id="ARBA00023157"/>
    </source>
</evidence>
<keyword evidence="3" id="KW-0646">Protease inhibitor</keyword>
<evidence type="ECO:0000313" key="9">
    <source>
        <dbReference type="Proteomes" id="UP000322000"/>
    </source>
</evidence>
<evidence type="ECO:0000256" key="1">
    <source>
        <dbReference type="ARBA" id="ARBA00004613"/>
    </source>
</evidence>
<evidence type="ECO:0000256" key="6">
    <source>
        <dbReference type="ARBA" id="ARBA00029459"/>
    </source>
</evidence>
<dbReference type="InterPro" id="IPR036201">
    <property type="entry name" value="Pacifastin_dom_sf"/>
</dbReference>
<sequence>MLVILWLVVWASLISAVKHGTSTRTRGRGIFTTIKSQCIHRDFKYVDCNYCTCYAGYWVCTRRVCETEDVMELSNLKCGSCRNKSYLMHHMSYCQKCFGSNMSDKAIVHPIGKIVISV</sequence>